<dbReference type="EMBL" id="CP036432">
    <property type="protein sequence ID" value="QDV85317.1"/>
    <property type="molecule type" value="Genomic_DNA"/>
</dbReference>
<feature type="domain" description="BON" evidence="1">
    <location>
        <begin position="5"/>
        <end position="67"/>
    </location>
</feature>
<reference evidence="2 3" key="1">
    <citation type="submission" date="2019-02" db="EMBL/GenBank/DDBJ databases">
        <title>Deep-cultivation of Planctomycetes and their phenomic and genomic characterization uncovers novel biology.</title>
        <authorList>
            <person name="Wiegand S."/>
            <person name="Jogler M."/>
            <person name="Boedeker C."/>
            <person name="Pinto D."/>
            <person name="Vollmers J."/>
            <person name="Rivas-Marin E."/>
            <person name="Kohn T."/>
            <person name="Peeters S.H."/>
            <person name="Heuer A."/>
            <person name="Rast P."/>
            <person name="Oberbeckmann S."/>
            <person name="Bunk B."/>
            <person name="Jeske O."/>
            <person name="Meyerdierks A."/>
            <person name="Storesund J.E."/>
            <person name="Kallscheuer N."/>
            <person name="Luecker S."/>
            <person name="Lage O.M."/>
            <person name="Pohl T."/>
            <person name="Merkel B.J."/>
            <person name="Hornburger P."/>
            <person name="Mueller R.-W."/>
            <person name="Bruemmer F."/>
            <person name="Labrenz M."/>
            <person name="Spormann A.M."/>
            <person name="Op den Camp H."/>
            <person name="Overmann J."/>
            <person name="Amann R."/>
            <person name="Jetten M.S.M."/>
            <person name="Mascher T."/>
            <person name="Medema M.H."/>
            <person name="Devos D.P."/>
            <person name="Kaster A.-K."/>
            <person name="Ovreas L."/>
            <person name="Rohde M."/>
            <person name="Galperin M.Y."/>
            <person name="Jogler C."/>
        </authorList>
    </citation>
    <scope>NUCLEOTIDE SEQUENCE [LARGE SCALE GENOMIC DNA]</scope>
    <source>
        <strain evidence="2 3">TBK1r</strain>
    </source>
</reference>
<name>A0ABX5XUA7_9BACT</name>
<evidence type="ECO:0000313" key="3">
    <source>
        <dbReference type="Proteomes" id="UP000318081"/>
    </source>
</evidence>
<accession>A0ABX5XUA7</accession>
<evidence type="ECO:0000313" key="2">
    <source>
        <dbReference type="EMBL" id="QDV85317.1"/>
    </source>
</evidence>
<keyword evidence="3" id="KW-1185">Reference proteome</keyword>
<gene>
    <name evidence="2" type="ORF">TBK1r_42960</name>
</gene>
<sequence>MIKNYIETRISKSLTRSGFPNSTVTVDSHGIAELTASVLDLDDRALAMAIVSTTPGVTGVRNQIKVLQ</sequence>
<dbReference type="InterPro" id="IPR007055">
    <property type="entry name" value="BON_dom"/>
</dbReference>
<evidence type="ECO:0000259" key="1">
    <source>
        <dbReference type="Pfam" id="PF04972"/>
    </source>
</evidence>
<protein>
    <submittedName>
        <fullName evidence="2">BON domain protein</fullName>
    </submittedName>
</protein>
<proteinExistence type="predicted"/>
<dbReference type="Pfam" id="PF04972">
    <property type="entry name" value="BON"/>
    <property type="match status" value="1"/>
</dbReference>
<dbReference type="Proteomes" id="UP000318081">
    <property type="component" value="Chromosome"/>
</dbReference>
<organism evidence="2 3">
    <name type="scientific">Stieleria magnilauensis</name>
    <dbReference type="NCBI Taxonomy" id="2527963"/>
    <lineage>
        <taxon>Bacteria</taxon>
        <taxon>Pseudomonadati</taxon>
        <taxon>Planctomycetota</taxon>
        <taxon>Planctomycetia</taxon>
        <taxon>Pirellulales</taxon>
        <taxon>Pirellulaceae</taxon>
        <taxon>Stieleria</taxon>
    </lineage>
</organism>
<dbReference type="RefSeq" id="WP_407699770.1">
    <property type="nucleotide sequence ID" value="NZ_CP036432.1"/>
</dbReference>
<dbReference type="Gene3D" id="3.30.1340.30">
    <property type="match status" value="1"/>
</dbReference>